<keyword evidence="7" id="KW-0249">Electron transport</keyword>
<name>A0A1Y3EWW9_9BILA</name>
<dbReference type="InterPro" id="IPR033034">
    <property type="entry name" value="NDUFB9"/>
</dbReference>
<dbReference type="AlphaFoldDB" id="A0A1Y3EWW9"/>
<comment type="similarity">
    <text evidence="2">Belongs to the complex I LYR family.</text>
</comment>
<evidence type="ECO:0000256" key="2">
    <source>
        <dbReference type="ARBA" id="ARBA00009508"/>
    </source>
</evidence>
<organism evidence="11 12">
    <name type="scientific">Trichinella nativa</name>
    <dbReference type="NCBI Taxonomy" id="6335"/>
    <lineage>
        <taxon>Eukaryota</taxon>
        <taxon>Metazoa</taxon>
        <taxon>Ecdysozoa</taxon>
        <taxon>Nematoda</taxon>
        <taxon>Enoplea</taxon>
        <taxon>Dorylaimia</taxon>
        <taxon>Trichinellida</taxon>
        <taxon>Trichinellidae</taxon>
        <taxon>Trichinella</taxon>
    </lineage>
</organism>
<reference evidence="11 12" key="1">
    <citation type="submission" date="2015-04" db="EMBL/GenBank/DDBJ databases">
        <title>Draft genome of the roundworm Trichinella nativa.</title>
        <authorList>
            <person name="Mitreva M."/>
        </authorList>
    </citation>
    <scope>NUCLEOTIDE SEQUENCE [LARGE SCALE GENOMIC DNA]</scope>
    <source>
        <strain evidence="11 12">ISS45</strain>
    </source>
</reference>
<comment type="subcellular location">
    <subcellularLocation>
        <location evidence="1">Mitochondrion inner membrane</location>
        <topology evidence="1">Peripheral membrane protein</topology>
        <orientation evidence="1">Matrix side</orientation>
    </subcellularLocation>
</comment>
<evidence type="ECO:0000313" key="12">
    <source>
        <dbReference type="Proteomes" id="UP000243006"/>
    </source>
</evidence>
<evidence type="ECO:0000256" key="4">
    <source>
        <dbReference type="ARBA" id="ARBA00022448"/>
    </source>
</evidence>
<evidence type="ECO:0000313" key="11">
    <source>
        <dbReference type="EMBL" id="OUC49654.1"/>
    </source>
</evidence>
<proteinExistence type="inferred from homology"/>
<dbReference type="GO" id="GO:0005743">
    <property type="term" value="C:mitochondrial inner membrane"/>
    <property type="evidence" value="ECO:0007669"/>
    <property type="project" value="UniProtKB-SubCell"/>
</dbReference>
<dbReference type="GO" id="GO:0006120">
    <property type="term" value="P:mitochondrial electron transport, NADH to ubiquinone"/>
    <property type="evidence" value="ECO:0007669"/>
    <property type="project" value="InterPro"/>
</dbReference>
<keyword evidence="10" id="KW-1133">Transmembrane helix</keyword>
<evidence type="ECO:0000256" key="9">
    <source>
        <dbReference type="ARBA" id="ARBA00023136"/>
    </source>
</evidence>
<keyword evidence="10" id="KW-0812">Transmembrane</keyword>
<keyword evidence="5" id="KW-0679">Respiratory chain</keyword>
<protein>
    <recommendedName>
        <fullName evidence="3">NADH dehydrogenase [ubiquinone] 1 beta subcomplex subunit 9</fullName>
    </recommendedName>
</protein>
<evidence type="ECO:0000256" key="1">
    <source>
        <dbReference type="ARBA" id="ARBA00004443"/>
    </source>
</evidence>
<keyword evidence="6" id="KW-0999">Mitochondrion inner membrane</keyword>
<keyword evidence="8" id="KW-0496">Mitochondrion</keyword>
<evidence type="ECO:0000256" key="10">
    <source>
        <dbReference type="SAM" id="Phobius"/>
    </source>
</evidence>
<keyword evidence="9 10" id="KW-0472">Membrane</keyword>
<keyword evidence="4" id="KW-0813">Transport</keyword>
<evidence type="ECO:0000256" key="3">
    <source>
        <dbReference type="ARBA" id="ARBA00018684"/>
    </source>
</evidence>
<gene>
    <name evidence="11" type="ORF">D917_05183</name>
</gene>
<sequence length="148" mass="17994">MISCIDFFRLECRYQKVMLRARFDYYKGEKDPVKKQQLLLDGLKELWTKRHPCPFTYTYDPYGCAYNREEPPPDSIVDVDWEHPERDQYPHYFAKREQRKKEVIRQWEKIKDSWRAKALLVYTCVLHSKCGMYIILFTAVLRKMVNEA</sequence>
<dbReference type="EMBL" id="LVZM01000657">
    <property type="protein sequence ID" value="OUC49654.1"/>
    <property type="molecule type" value="Genomic_DNA"/>
</dbReference>
<dbReference type="PANTHER" id="PTHR12868">
    <property type="entry name" value="NADH-UBIQUINONE OXIDOREDUCTASE B22 SUBUNIT"/>
    <property type="match status" value="1"/>
</dbReference>
<evidence type="ECO:0000256" key="7">
    <source>
        <dbReference type="ARBA" id="ARBA00022982"/>
    </source>
</evidence>
<evidence type="ECO:0000256" key="5">
    <source>
        <dbReference type="ARBA" id="ARBA00022660"/>
    </source>
</evidence>
<dbReference type="PANTHER" id="PTHR12868:SF0">
    <property type="entry name" value="NADH DEHYDROGENASE [UBIQUINONE] 1 BETA SUBCOMPLEX SUBUNIT 9"/>
    <property type="match status" value="1"/>
</dbReference>
<dbReference type="Proteomes" id="UP000243006">
    <property type="component" value="Unassembled WGS sequence"/>
</dbReference>
<evidence type="ECO:0000256" key="8">
    <source>
        <dbReference type="ARBA" id="ARBA00023128"/>
    </source>
</evidence>
<accession>A0A1Y3EWW9</accession>
<comment type="caution">
    <text evidence="11">The sequence shown here is derived from an EMBL/GenBank/DDBJ whole genome shotgun (WGS) entry which is preliminary data.</text>
</comment>
<evidence type="ECO:0000256" key="6">
    <source>
        <dbReference type="ARBA" id="ARBA00022792"/>
    </source>
</evidence>
<feature type="transmembrane region" description="Helical" evidence="10">
    <location>
        <begin position="119"/>
        <end position="141"/>
    </location>
</feature>